<name>A0AA86LV66_PRIMG</name>
<gene>
    <name evidence="2" type="ORF">CIB87_09235</name>
</gene>
<sequence length="95" mass="11495">MYTKIKKIREPIRECLFTEKQVKELLKVIESIMMDYINYREEKNAENSKEETAVKPEKKTNERELNKKSESQQIQDEQKDLRAYATKVEVERLRN</sequence>
<evidence type="ECO:0000256" key="1">
    <source>
        <dbReference type="SAM" id="MobiDB-lite"/>
    </source>
</evidence>
<dbReference type="EMBL" id="CP022674">
    <property type="protein sequence ID" value="AXI29187.1"/>
    <property type="molecule type" value="Genomic_DNA"/>
</dbReference>
<dbReference type="RefSeq" id="WP_114895259.1">
    <property type="nucleotide sequence ID" value="NZ_CP022674.1"/>
</dbReference>
<evidence type="ECO:0000313" key="3">
    <source>
        <dbReference type="Proteomes" id="UP000253834"/>
    </source>
</evidence>
<reference evidence="2 3" key="1">
    <citation type="submission" date="2017-07" db="EMBL/GenBank/DDBJ databases">
        <title>Isolation and development of strain Bacillus megaterium SR7 for enhanced growth and metabolite production under supercritical carbon dioxide.</title>
        <authorList>
            <person name="Freedman A.J.E."/>
            <person name="Peet K.C."/>
            <person name="Boock J.T."/>
            <person name="Penn K."/>
            <person name="Prather K.L.J."/>
            <person name="Thompson J.R."/>
        </authorList>
    </citation>
    <scope>NUCLEOTIDE SEQUENCE [LARGE SCALE GENOMIC DNA]</scope>
    <source>
        <strain evidence="2 3">SR7</strain>
    </source>
</reference>
<proteinExistence type="predicted"/>
<accession>A0AA86LV66</accession>
<feature type="region of interest" description="Disordered" evidence="1">
    <location>
        <begin position="41"/>
        <end position="80"/>
    </location>
</feature>
<protein>
    <submittedName>
        <fullName evidence="2">Uncharacterized protein</fullName>
    </submittedName>
</protein>
<dbReference type="Proteomes" id="UP000253834">
    <property type="component" value="Chromosome"/>
</dbReference>
<dbReference type="AlphaFoldDB" id="A0AA86LV66"/>
<organism evidence="2 3">
    <name type="scientific">Priestia megaterium</name>
    <name type="common">Bacillus megaterium</name>
    <dbReference type="NCBI Taxonomy" id="1404"/>
    <lineage>
        <taxon>Bacteria</taxon>
        <taxon>Bacillati</taxon>
        <taxon>Bacillota</taxon>
        <taxon>Bacilli</taxon>
        <taxon>Bacillales</taxon>
        <taxon>Bacillaceae</taxon>
        <taxon>Priestia</taxon>
    </lineage>
</organism>
<evidence type="ECO:0000313" key="2">
    <source>
        <dbReference type="EMBL" id="AXI29187.1"/>
    </source>
</evidence>